<dbReference type="AlphaFoldDB" id="A0ABD1EBJ4"/>
<keyword evidence="4" id="KW-0206">Cytoskeleton</keyword>
<evidence type="ECO:0000256" key="3">
    <source>
        <dbReference type="ARBA" id="ARBA00023069"/>
    </source>
</evidence>
<evidence type="ECO:0000256" key="2">
    <source>
        <dbReference type="ARBA" id="ARBA00022490"/>
    </source>
</evidence>
<feature type="compositionally biased region" description="Acidic residues" evidence="6">
    <location>
        <begin position="568"/>
        <end position="593"/>
    </location>
</feature>
<organism evidence="7 8">
    <name type="scientific">Hypothenemus hampei</name>
    <name type="common">Coffee berry borer</name>
    <dbReference type="NCBI Taxonomy" id="57062"/>
    <lineage>
        <taxon>Eukaryota</taxon>
        <taxon>Metazoa</taxon>
        <taxon>Ecdysozoa</taxon>
        <taxon>Arthropoda</taxon>
        <taxon>Hexapoda</taxon>
        <taxon>Insecta</taxon>
        <taxon>Pterygota</taxon>
        <taxon>Neoptera</taxon>
        <taxon>Endopterygota</taxon>
        <taxon>Coleoptera</taxon>
        <taxon>Polyphaga</taxon>
        <taxon>Cucujiformia</taxon>
        <taxon>Curculionidae</taxon>
        <taxon>Scolytinae</taxon>
        <taxon>Hypothenemus</taxon>
    </lineage>
</organism>
<dbReference type="EMBL" id="JBDJPC010000009">
    <property type="protein sequence ID" value="KAL1491908.1"/>
    <property type="molecule type" value="Genomic_DNA"/>
</dbReference>
<gene>
    <name evidence="7" type="ORF">ABEB36_012429</name>
</gene>
<feature type="region of interest" description="Disordered" evidence="6">
    <location>
        <begin position="232"/>
        <end position="252"/>
    </location>
</feature>
<dbReference type="PANTHER" id="PTHR13159">
    <property type="entry name" value="RADIAL SPOKEHEAD-RELATED"/>
    <property type="match status" value="1"/>
</dbReference>
<evidence type="ECO:0000256" key="6">
    <source>
        <dbReference type="SAM" id="MobiDB-lite"/>
    </source>
</evidence>
<keyword evidence="8" id="KW-1185">Reference proteome</keyword>
<protein>
    <submittedName>
        <fullName evidence="7">Uncharacterized protein</fullName>
    </submittedName>
</protein>
<reference evidence="7 8" key="1">
    <citation type="submission" date="2024-05" db="EMBL/GenBank/DDBJ databases">
        <title>Genetic variation in Jamaican populations of the coffee berry borer (Hypothenemus hampei).</title>
        <authorList>
            <person name="Errbii M."/>
            <person name="Myrie A."/>
        </authorList>
    </citation>
    <scope>NUCLEOTIDE SEQUENCE [LARGE SCALE GENOMIC DNA]</scope>
    <source>
        <strain evidence="7">JA-Hopewell-2020-01-JO</strain>
        <tissue evidence="7">Whole body</tissue>
    </source>
</reference>
<evidence type="ECO:0000313" key="8">
    <source>
        <dbReference type="Proteomes" id="UP001566132"/>
    </source>
</evidence>
<evidence type="ECO:0000256" key="4">
    <source>
        <dbReference type="ARBA" id="ARBA00023212"/>
    </source>
</evidence>
<comment type="caution">
    <text evidence="7">The sequence shown here is derived from an EMBL/GenBank/DDBJ whole genome shotgun (WGS) entry which is preliminary data.</text>
</comment>
<evidence type="ECO:0000313" key="7">
    <source>
        <dbReference type="EMBL" id="KAL1491908.1"/>
    </source>
</evidence>
<keyword evidence="5" id="KW-0966">Cell projection</keyword>
<feature type="compositionally biased region" description="Acidic residues" evidence="6">
    <location>
        <begin position="421"/>
        <end position="442"/>
    </location>
</feature>
<dbReference type="Pfam" id="PF04712">
    <property type="entry name" value="Radial_spoke"/>
    <property type="match status" value="1"/>
</dbReference>
<evidence type="ECO:0000256" key="5">
    <source>
        <dbReference type="ARBA" id="ARBA00023273"/>
    </source>
</evidence>
<feature type="region of interest" description="Disordered" evidence="6">
    <location>
        <begin position="417"/>
        <end position="471"/>
    </location>
</feature>
<proteinExistence type="predicted"/>
<name>A0ABD1EBJ4_HYPHA</name>
<accession>A0ABD1EBJ4</accession>
<keyword evidence="2" id="KW-0963">Cytoplasm</keyword>
<feature type="region of interest" description="Disordered" evidence="6">
    <location>
        <begin position="557"/>
        <end position="593"/>
    </location>
</feature>
<dbReference type="GO" id="GO:0005930">
    <property type="term" value="C:axoneme"/>
    <property type="evidence" value="ECO:0007669"/>
    <property type="project" value="UniProtKB-SubCell"/>
</dbReference>
<dbReference type="CDD" id="cd22963">
    <property type="entry name" value="DD_CrRSP4-like"/>
    <property type="match status" value="1"/>
</dbReference>
<dbReference type="InterPro" id="IPR006802">
    <property type="entry name" value="Radial_spoke"/>
</dbReference>
<evidence type="ECO:0000256" key="1">
    <source>
        <dbReference type="ARBA" id="ARBA00004430"/>
    </source>
</evidence>
<comment type="subcellular location">
    <subcellularLocation>
        <location evidence="1">Cytoplasm</location>
        <location evidence="1">Cytoskeleton</location>
        <location evidence="1">Cilium axoneme</location>
    </subcellularLocation>
</comment>
<sequence>MIYGYPTDQNADEAIEELPNNETEFFNAKSFLQTASGNTGDNLYDHLTEVLNKILAERPENVIDFFEEYSRKVKEQRFRPLTDHLEDMYITPASFDLASQMLKVLKPLPAPPPSTMDPEDLELADMSNNNLLEMLYFLEQAGIGLPRQEMVFVMLSMRKLVNDKPIASIRFWGKIYGSFRNYLILETELKEEEYVKRNETFAENAEKEVLALKNTVEPISDLDTPLQNITANQEVEGEDTKSKVPRQLPPEPQIHYYEPQEPPSEPSGVGLNKKVYFVCTAIGGEWIELSDVTPKQVRVARQIYKSFTGDLEKDIYTYPEFPGQEKHYLRAQIARISSGTHIAPLGYYTFGEDLMGEGDEDEEDVGEEMPGGENKTVYRINSKYEPPALKDLLDPSMSFWVHTSPYILPQGRINWWNPGPDIEEPAEDEEGEQMGEEEEEDAELPKIEPETGPPLLTPLSEDASLETTNPWNARSTSSIIDMYSLAVIRSNLWPGAFALTTPRKTFYNIYLGFGLKYMQHNFSPLPLPPVQQEYPIGPEILEVLDPTGQQEEQWRIDHLPKPKPIAIEGEEEAEPEQDEDEEEEEEEDDDEDD</sequence>
<keyword evidence="3" id="KW-0969">Cilium</keyword>
<dbReference type="PANTHER" id="PTHR13159:SF0">
    <property type="entry name" value="RADIAL SPOKE HEAD 6 HOMOLOG A"/>
    <property type="match status" value="1"/>
</dbReference>
<dbReference type="Proteomes" id="UP001566132">
    <property type="component" value="Unassembled WGS sequence"/>
</dbReference>